<evidence type="ECO:0000259" key="4">
    <source>
        <dbReference type="Pfam" id="PF03328"/>
    </source>
</evidence>
<evidence type="ECO:0000256" key="3">
    <source>
        <dbReference type="ARBA" id="ARBA00022842"/>
    </source>
</evidence>
<dbReference type="PANTHER" id="PTHR32308">
    <property type="entry name" value="LYASE BETA SUBUNIT, PUTATIVE (AFU_ORTHOLOGUE AFUA_4G13030)-RELATED"/>
    <property type="match status" value="1"/>
</dbReference>
<dbReference type="GO" id="GO:0006107">
    <property type="term" value="P:oxaloacetate metabolic process"/>
    <property type="evidence" value="ECO:0007669"/>
    <property type="project" value="TreeGrafter"/>
</dbReference>
<dbReference type="EMBL" id="JANBQB010001875">
    <property type="protein sequence ID" value="KAJ1969846.1"/>
    <property type="molecule type" value="Genomic_DNA"/>
</dbReference>
<protein>
    <recommendedName>
        <fullName evidence="4">HpcH/HpaI aldolase/citrate lyase domain-containing protein</fullName>
    </recommendedName>
</protein>
<dbReference type="Gene3D" id="3.20.20.60">
    <property type="entry name" value="Phosphoenolpyruvate-binding domains"/>
    <property type="match status" value="1"/>
</dbReference>
<comment type="cofactor">
    <cofactor evidence="1">
        <name>Mg(2+)</name>
        <dbReference type="ChEBI" id="CHEBI:18420"/>
    </cofactor>
</comment>
<dbReference type="GO" id="GO:0003824">
    <property type="term" value="F:catalytic activity"/>
    <property type="evidence" value="ECO:0007669"/>
    <property type="project" value="InterPro"/>
</dbReference>
<gene>
    <name evidence="5" type="ORF">H4R34_006125</name>
</gene>
<dbReference type="OrthoDB" id="1773at2759"/>
<keyword evidence="3" id="KW-0460">Magnesium</keyword>
<evidence type="ECO:0000256" key="1">
    <source>
        <dbReference type="ARBA" id="ARBA00001946"/>
    </source>
</evidence>
<dbReference type="AlphaFoldDB" id="A0A9W8AYJ2"/>
<comment type="caution">
    <text evidence="5">The sequence shown here is derived from an EMBL/GenBank/DDBJ whole genome shotgun (WGS) entry which is preliminary data.</text>
</comment>
<feature type="domain" description="HpcH/HpaI aldolase/citrate lyase" evidence="4">
    <location>
        <begin position="59"/>
        <end position="251"/>
    </location>
</feature>
<dbReference type="Proteomes" id="UP001151582">
    <property type="component" value="Unassembled WGS sequence"/>
</dbReference>
<dbReference type="InterPro" id="IPR015813">
    <property type="entry name" value="Pyrv/PenolPyrv_kinase-like_dom"/>
</dbReference>
<dbReference type="PANTHER" id="PTHR32308:SF0">
    <property type="entry name" value="HPCH_HPAI ALDOLASE_CITRATE LYASE DOMAIN-CONTAINING PROTEIN"/>
    <property type="match status" value="1"/>
</dbReference>
<name>A0A9W8AYJ2_9FUNG</name>
<dbReference type="GO" id="GO:0000287">
    <property type="term" value="F:magnesium ion binding"/>
    <property type="evidence" value="ECO:0007669"/>
    <property type="project" value="TreeGrafter"/>
</dbReference>
<reference evidence="5" key="1">
    <citation type="submission" date="2022-07" db="EMBL/GenBank/DDBJ databases">
        <title>Phylogenomic reconstructions and comparative analyses of Kickxellomycotina fungi.</title>
        <authorList>
            <person name="Reynolds N.K."/>
            <person name="Stajich J.E."/>
            <person name="Barry K."/>
            <person name="Grigoriev I.V."/>
            <person name="Crous P."/>
            <person name="Smith M.E."/>
        </authorList>
    </citation>
    <scope>NUCLEOTIDE SEQUENCE</scope>
    <source>
        <strain evidence="5">RSA 567</strain>
    </source>
</reference>
<keyword evidence="6" id="KW-1185">Reference proteome</keyword>
<dbReference type="Pfam" id="PF03328">
    <property type="entry name" value="HpcH_HpaI"/>
    <property type="match status" value="1"/>
</dbReference>
<proteinExistence type="predicted"/>
<sequence>MLRPVRPLGLTPWPLFRPLWVKRFKSLGWAGRSLTAPFTATARIPQAESSSATEERVRRALLYVPGSDESKVKKSLGSTADCVVYDLEDSVAANRKGAARELVYDALKLGREDGPELAVRINAVGSGLEFDDLNVILQSKRLQTILIPKVESAKDIDFVAKLIDVVSPTSTRGTLRLIASIESALAVVNLREIATASPRVDALLFAAEDFCADMGLHRTPGKSELLYGRSAVATAAHAFGLQAIDLVSVPTTWAATAGIPGC</sequence>
<dbReference type="InterPro" id="IPR040442">
    <property type="entry name" value="Pyrv_kinase-like_dom_sf"/>
</dbReference>
<organism evidence="5 6">
    <name type="scientific">Dimargaris verticillata</name>
    <dbReference type="NCBI Taxonomy" id="2761393"/>
    <lineage>
        <taxon>Eukaryota</taxon>
        <taxon>Fungi</taxon>
        <taxon>Fungi incertae sedis</taxon>
        <taxon>Zoopagomycota</taxon>
        <taxon>Kickxellomycotina</taxon>
        <taxon>Dimargaritomycetes</taxon>
        <taxon>Dimargaritales</taxon>
        <taxon>Dimargaritaceae</taxon>
        <taxon>Dimargaris</taxon>
    </lineage>
</organism>
<evidence type="ECO:0000256" key="2">
    <source>
        <dbReference type="ARBA" id="ARBA00022723"/>
    </source>
</evidence>
<dbReference type="InterPro" id="IPR005000">
    <property type="entry name" value="Aldolase/citrate-lyase_domain"/>
</dbReference>
<evidence type="ECO:0000313" key="6">
    <source>
        <dbReference type="Proteomes" id="UP001151582"/>
    </source>
</evidence>
<accession>A0A9W8AYJ2</accession>
<evidence type="ECO:0000313" key="5">
    <source>
        <dbReference type="EMBL" id="KAJ1969846.1"/>
    </source>
</evidence>
<keyword evidence="2" id="KW-0479">Metal-binding</keyword>
<dbReference type="SUPFAM" id="SSF51621">
    <property type="entry name" value="Phosphoenolpyruvate/pyruvate domain"/>
    <property type="match status" value="1"/>
</dbReference>